<keyword evidence="4 6" id="KW-0238">DNA-binding</keyword>
<reference evidence="9" key="1">
    <citation type="journal article" date="2020" name="bioRxiv">
        <title>Comparative genomics of Chlamydomonas.</title>
        <authorList>
            <person name="Craig R.J."/>
            <person name="Hasan A.R."/>
            <person name="Ness R.W."/>
            <person name="Keightley P.D."/>
        </authorList>
    </citation>
    <scope>NUCLEOTIDE SEQUENCE</scope>
    <source>
        <strain evidence="9">CCAP 11/173</strain>
    </source>
</reference>
<dbReference type="Gene3D" id="3.90.199.10">
    <property type="entry name" value="Topoisomerase II, domain 5"/>
    <property type="match status" value="1"/>
</dbReference>
<dbReference type="Gene3D" id="3.30.1360.40">
    <property type="match status" value="1"/>
</dbReference>
<gene>
    <name evidence="9" type="ORF">HYH02_003138</name>
</gene>
<keyword evidence="10" id="KW-1185">Reference proteome</keyword>
<feature type="region of interest" description="Disordered" evidence="7">
    <location>
        <begin position="1280"/>
        <end position="1314"/>
    </location>
</feature>
<dbReference type="SUPFAM" id="SSF101904">
    <property type="entry name" value="GyrA/ParC C-terminal domain-like"/>
    <property type="match status" value="2"/>
</dbReference>
<feature type="region of interest" description="Disordered" evidence="7">
    <location>
        <begin position="468"/>
        <end position="521"/>
    </location>
</feature>
<evidence type="ECO:0000313" key="10">
    <source>
        <dbReference type="Proteomes" id="UP000613740"/>
    </source>
</evidence>
<dbReference type="GO" id="GO:0009330">
    <property type="term" value="C:DNA topoisomerase type II (double strand cut, ATP-hydrolyzing) complex"/>
    <property type="evidence" value="ECO:0007669"/>
    <property type="project" value="TreeGrafter"/>
</dbReference>
<sequence length="1314" mass="130820">MALHVASSAAPSAAAGASAAPAPALVARAGRAPPAGPAPAPLLSGSGIQRRSLLAPASLPAVAHASSTGAAASVGCSSPCSPAAASGSAPRAGAASAWPNLHQHHRRRGRAGLTLVASAVKGSSSGAAGGGSSSGAATAVAERVEDRELVDETHDSYLSYAMSVIVSRALPDVRDGLKPVHRRILFAMHELGLVPTKPYKKCARVVGEVLGKFHPHGDNAVYDALVRLAQDFSMRLPLVQGHGNFGSVDADPAAAMRYTECRLAPAAGGLLLQDLGPDTVEWRDTFDASQQEPVVLPAVVPNLLVNGSQGIAVGLASTIPPHNLREVVAALRRLIANPEVTTEELMECVKGPDYPTGGQLLTGPELLAAYRTGRGSVVLRGTATIERSGSSSSSSSSSSRSRRGGAAAAKAKPRGKMAARAAAAAAAAADEEEVDSGGGGGNELIVITELPYGVCKAQLVADIAQMAAPREEPKGRGGRAKTGKDGSSAASGSGGGGGGSSASGSGSSGPRLEGVADVRDESDRSGMRVVVEVKPGYSAELLLAQLFKETRLQISQSFNCVALRGSSPVLMGLKDMLAAFLEFRCEVVTRRTQAALAAAQQRLHLVEGFLAVLGGSSSSNGTGSSSNGTGSSSNRTGSSNGSSSSSSRLDAVVADIRAAPDAAAARAALVARHGLSEAQAEAVLGLTLRRLTSLEAAKLEEERHQLSKTAAVLGHVLQHRAALLELVEAEARQAAEDFGDERRTAVLGAQEAAASEPAPAALLAALQAAAPAEPCLLLASRRGFLRRLHGEALAPQNRNTRGKSGLKLRSGDSLSCLASGHDRDQLLLLSPDGRAFATTALLGTAGSAGGGGGGAAAAAAAAPSPSGASVANVLKLESSFPIAALLPVPLSMAAAAAAGSSSSRGSRGRGSSAKALSAVVPIAAAAAGAEDGAEGGAEDGDEAAAAAADGGPSVVLCSRKGLIKRISLPPKITRAGLAVMGGLLGGSDGGSGQDTGKGKGKDGGDELGWAALVADACPAAGDVVVAVTAAGQAVLFRAGDVRLSGRTSQGVKAVALGSKRRPNDQVADLTVLPAALAAGLGSAAAEGEVEEDDHDHDDHDDDEEEEEVQLPEEAAAVEGAPAPAAAAAGPCLLLVTAQGSGKRIPLSQLSLGRRAQAGRKVIKLGTGRRARAAKPTSPKNSTSAAAAAAGGSSGGRGPDRVVGCLVVGDGDEVVLASRNGVLVRQSVDSITVQGCYTRGTFVMSLDAGDELADLALVPKVEEELQREEAVAAVGKGAKGQKAAAVKGSKAGGKGGSASAASKKASGAGKAKAAA</sequence>
<evidence type="ECO:0000259" key="8">
    <source>
        <dbReference type="PROSITE" id="PS52040"/>
    </source>
</evidence>
<keyword evidence="3 6" id="KW-0799">Topoisomerase</keyword>
<evidence type="ECO:0000256" key="5">
    <source>
        <dbReference type="ARBA" id="ARBA00023235"/>
    </source>
</evidence>
<feature type="compositionally biased region" description="Gly residues" evidence="7">
    <location>
        <begin position="492"/>
        <end position="501"/>
    </location>
</feature>
<organism evidence="9 10">
    <name type="scientific">Chlamydomonas schloesseri</name>
    <dbReference type="NCBI Taxonomy" id="2026947"/>
    <lineage>
        <taxon>Eukaryota</taxon>
        <taxon>Viridiplantae</taxon>
        <taxon>Chlorophyta</taxon>
        <taxon>core chlorophytes</taxon>
        <taxon>Chlorophyceae</taxon>
        <taxon>CS clade</taxon>
        <taxon>Chlamydomonadales</taxon>
        <taxon>Chlamydomonadaceae</taxon>
        <taxon>Chlamydomonas</taxon>
    </lineage>
</organism>
<dbReference type="GO" id="GO:0005524">
    <property type="term" value="F:ATP binding"/>
    <property type="evidence" value="ECO:0007669"/>
    <property type="project" value="InterPro"/>
</dbReference>
<feature type="compositionally biased region" description="Acidic residues" evidence="7">
    <location>
        <begin position="1087"/>
        <end position="1110"/>
    </location>
</feature>
<dbReference type="Proteomes" id="UP000613740">
    <property type="component" value="Unassembled WGS sequence"/>
</dbReference>
<feature type="region of interest" description="Disordered" evidence="7">
    <location>
        <begin position="1166"/>
        <end position="1196"/>
    </location>
</feature>
<dbReference type="GO" id="GO:0006265">
    <property type="term" value="P:DNA topological change"/>
    <property type="evidence" value="ECO:0007669"/>
    <property type="project" value="UniProtKB-UniRule"/>
</dbReference>
<dbReference type="Pfam" id="PF03989">
    <property type="entry name" value="DNA_gyraseA_C"/>
    <property type="match status" value="4"/>
</dbReference>
<feature type="region of interest" description="Disordered" evidence="7">
    <location>
        <begin position="382"/>
        <end position="415"/>
    </location>
</feature>
<dbReference type="InterPro" id="IPR002205">
    <property type="entry name" value="Topo_IIA_dom_A"/>
</dbReference>
<evidence type="ECO:0000256" key="6">
    <source>
        <dbReference type="PROSITE-ProRule" id="PRU01384"/>
    </source>
</evidence>
<dbReference type="Gene3D" id="2.120.10.90">
    <property type="entry name" value="DNA gyrase/topoisomerase IV, subunit A, C-terminal"/>
    <property type="match status" value="1"/>
</dbReference>
<dbReference type="CDD" id="cd00187">
    <property type="entry name" value="TOP4c"/>
    <property type="match status" value="1"/>
</dbReference>
<feature type="region of interest" description="Disordered" evidence="7">
    <location>
        <begin position="82"/>
        <end position="108"/>
    </location>
</feature>
<comment type="catalytic activity">
    <reaction evidence="6">
        <text>ATP-dependent breakage, passage and rejoining of double-stranded DNA.</text>
        <dbReference type="EC" id="5.6.2.2"/>
    </reaction>
</comment>
<feature type="compositionally biased region" description="Low complexity" evidence="7">
    <location>
        <begin position="1296"/>
        <end position="1314"/>
    </location>
</feature>
<dbReference type="GO" id="GO:0003918">
    <property type="term" value="F:DNA topoisomerase type II (double strand cut, ATP-hydrolyzing) activity"/>
    <property type="evidence" value="ECO:0007669"/>
    <property type="project" value="UniProtKB-EC"/>
</dbReference>
<proteinExistence type="inferred from homology"/>
<evidence type="ECO:0000313" key="9">
    <source>
        <dbReference type="EMBL" id="KAG2452104.1"/>
    </source>
</evidence>
<feature type="region of interest" description="Disordered" evidence="7">
    <location>
        <begin position="618"/>
        <end position="646"/>
    </location>
</feature>
<dbReference type="PANTHER" id="PTHR43493">
    <property type="entry name" value="DNA GYRASE/TOPOISOMERASE SUBUNIT A"/>
    <property type="match status" value="1"/>
</dbReference>
<dbReference type="InterPro" id="IPR035516">
    <property type="entry name" value="Gyrase/topoIV_suA_C"/>
</dbReference>
<feature type="compositionally biased region" description="Low complexity" evidence="7">
    <location>
        <begin position="387"/>
        <end position="410"/>
    </location>
</feature>
<dbReference type="InterPro" id="IPR013757">
    <property type="entry name" value="Topo_IIA_A_a_sf"/>
</dbReference>
<dbReference type="InterPro" id="IPR013758">
    <property type="entry name" value="Topo_IIA_A/C_ab"/>
</dbReference>
<dbReference type="PROSITE" id="PS52040">
    <property type="entry name" value="TOPO_IIA"/>
    <property type="match status" value="1"/>
</dbReference>
<dbReference type="InterPro" id="IPR050220">
    <property type="entry name" value="Type_II_DNA_Topoisomerases"/>
</dbReference>
<keyword evidence="5 6" id="KW-0413">Isomerase</keyword>
<dbReference type="OrthoDB" id="276498at2759"/>
<evidence type="ECO:0000256" key="7">
    <source>
        <dbReference type="SAM" id="MobiDB-lite"/>
    </source>
</evidence>
<dbReference type="SUPFAM" id="SSF56719">
    <property type="entry name" value="Type II DNA topoisomerase"/>
    <property type="match status" value="1"/>
</dbReference>
<evidence type="ECO:0000256" key="4">
    <source>
        <dbReference type="ARBA" id="ARBA00023125"/>
    </source>
</evidence>
<protein>
    <recommendedName>
        <fullName evidence="2">DNA topoisomerase (ATP-hydrolyzing)</fullName>
        <ecNumber evidence="2">5.6.2.2</ecNumber>
    </recommendedName>
</protein>
<evidence type="ECO:0000256" key="3">
    <source>
        <dbReference type="ARBA" id="ARBA00023029"/>
    </source>
</evidence>
<feature type="active site" description="O-(5'-phospho-DNA)-tyrosine intermediate" evidence="6">
    <location>
        <position position="258"/>
    </location>
</feature>
<name>A0A835WRI5_9CHLO</name>
<accession>A0A835WRI5</accession>
<feature type="compositionally biased region" description="Low complexity" evidence="7">
    <location>
        <begin position="82"/>
        <end position="97"/>
    </location>
</feature>
<comment type="caution">
    <text evidence="9">The sequence shown here is derived from an EMBL/GenBank/DDBJ whole genome shotgun (WGS) entry which is preliminary data.</text>
</comment>
<dbReference type="EMBL" id="JAEHOD010000006">
    <property type="protein sequence ID" value="KAG2452104.1"/>
    <property type="molecule type" value="Genomic_DNA"/>
</dbReference>
<dbReference type="PANTHER" id="PTHR43493:SF5">
    <property type="entry name" value="DNA GYRASE SUBUNIT A, CHLOROPLASTIC_MITOCHONDRIAL"/>
    <property type="match status" value="1"/>
</dbReference>
<dbReference type="Pfam" id="PF00521">
    <property type="entry name" value="DNA_topoisoIV"/>
    <property type="match status" value="2"/>
</dbReference>
<dbReference type="Gene3D" id="1.10.268.10">
    <property type="entry name" value="Topoisomerase, domain 3"/>
    <property type="match status" value="2"/>
</dbReference>
<comment type="similarity">
    <text evidence="1">Belongs to the type II topoisomerase GyrA/ParC subunit family.</text>
</comment>
<feature type="domain" description="Topo IIA-type catalytic" evidence="8">
    <location>
        <begin position="170"/>
        <end position="762"/>
    </location>
</feature>
<dbReference type="GO" id="GO:0003677">
    <property type="term" value="F:DNA binding"/>
    <property type="evidence" value="ECO:0007669"/>
    <property type="project" value="UniProtKB-UniRule"/>
</dbReference>
<dbReference type="InterPro" id="IPR006691">
    <property type="entry name" value="GyrA/parC_rep"/>
</dbReference>
<dbReference type="EC" id="5.6.2.2" evidence="2"/>
<dbReference type="InterPro" id="IPR013760">
    <property type="entry name" value="Topo_IIA-like_dom_sf"/>
</dbReference>
<evidence type="ECO:0000256" key="2">
    <source>
        <dbReference type="ARBA" id="ARBA00012895"/>
    </source>
</evidence>
<feature type="region of interest" description="Disordered" evidence="7">
    <location>
        <begin position="1082"/>
        <end position="1111"/>
    </location>
</feature>
<dbReference type="SMART" id="SM00434">
    <property type="entry name" value="TOP4c"/>
    <property type="match status" value="1"/>
</dbReference>
<evidence type="ECO:0000256" key="1">
    <source>
        <dbReference type="ARBA" id="ARBA00008263"/>
    </source>
</evidence>